<dbReference type="Proteomes" id="UP000198921">
    <property type="component" value="Unassembled WGS sequence"/>
</dbReference>
<reference evidence="2" key="1">
    <citation type="submission" date="2016-10" db="EMBL/GenBank/DDBJ databases">
        <authorList>
            <person name="Varghese N."/>
            <person name="Submissions S."/>
        </authorList>
    </citation>
    <scope>NUCLEOTIDE SEQUENCE [LARGE SCALE GENOMIC DNA]</scope>
    <source>
        <strain evidence="2">DSM 45422</strain>
    </source>
</reference>
<dbReference type="EMBL" id="FNOT01000030">
    <property type="protein sequence ID" value="SDZ20804.1"/>
    <property type="molecule type" value="Genomic_DNA"/>
</dbReference>
<proteinExistence type="predicted"/>
<evidence type="ECO:0000313" key="2">
    <source>
        <dbReference type="Proteomes" id="UP000198921"/>
    </source>
</evidence>
<keyword evidence="2" id="KW-1185">Reference proteome</keyword>
<organism evidence="1 2">
    <name type="scientific">Geodermatophilus africanus</name>
    <dbReference type="NCBI Taxonomy" id="1137993"/>
    <lineage>
        <taxon>Bacteria</taxon>
        <taxon>Bacillati</taxon>
        <taxon>Actinomycetota</taxon>
        <taxon>Actinomycetes</taxon>
        <taxon>Geodermatophilales</taxon>
        <taxon>Geodermatophilaceae</taxon>
        <taxon>Geodermatophilus</taxon>
    </lineage>
</organism>
<sequence length="145" mass="15764">MLSGLARGDDVYDLVAAAAPSHVPGWFTPSVALLELAVTALDLACPAGVEPLEYEGLHERFLPEVTFRGRVEHRNSQYAVYAAACMRGGLQPDLLSDAGWWQTPLWQYAVFAVVIYSRAAAARLAVPVEEIVRRVAARQGLELTA</sequence>
<accession>A0A1H3R4T1</accession>
<evidence type="ECO:0000313" key="1">
    <source>
        <dbReference type="EMBL" id="SDZ20804.1"/>
    </source>
</evidence>
<name>A0A1H3R4T1_9ACTN</name>
<dbReference type="AlphaFoldDB" id="A0A1H3R4T1"/>
<protein>
    <submittedName>
        <fullName evidence="1">Uncharacterized protein</fullName>
    </submittedName>
</protein>
<gene>
    <name evidence="1" type="ORF">SAMN05660209_05030</name>
</gene>